<keyword evidence="4" id="KW-0819">tRNA processing</keyword>
<dbReference type="NCBIfam" id="TIGR00431">
    <property type="entry name" value="TruB"/>
    <property type="match status" value="1"/>
</dbReference>
<comment type="caution">
    <text evidence="7">The sequence shown here is derived from an EMBL/GenBank/DDBJ whole genome shotgun (WGS) entry which is preliminary data.</text>
</comment>
<name>A0A7V4UC29_CALAY</name>
<dbReference type="AlphaFoldDB" id="A0A7V4UC29"/>
<keyword evidence="5 7" id="KW-0413">Isomerase</keyword>
<dbReference type="GO" id="GO:0160148">
    <property type="term" value="F:tRNA pseudouridine(55) synthase activity"/>
    <property type="evidence" value="ECO:0007669"/>
    <property type="project" value="UniProtKB-EC"/>
</dbReference>
<dbReference type="GO" id="GO:0006400">
    <property type="term" value="P:tRNA modification"/>
    <property type="evidence" value="ECO:0007669"/>
    <property type="project" value="TreeGrafter"/>
</dbReference>
<reference evidence="7" key="1">
    <citation type="journal article" date="2020" name="mSystems">
        <title>Genome- and Community-Level Interaction Insights into Carbon Utilization and Element Cycling Functions of Hydrothermarchaeota in Hydrothermal Sediment.</title>
        <authorList>
            <person name="Zhou Z."/>
            <person name="Liu Y."/>
            <person name="Xu W."/>
            <person name="Pan J."/>
            <person name="Luo Z.H."/>
            <person name="Li M."/>
        </authorList>
    </citation>
    <scope>NUCLEOTIDE SEQUENCE [LARGE SCALE GENOMIC DNA]</scope>
    <source>
        <strain evidence="7">HyVt-577</strain>
    </source>
</reference>
<evidence type="ECO:0000256" key="3">
    <source>
        <dbReference type="ARBA" id="ARBA00012787"/>
    </source>
</evidence>
<dbReference type="Gene3D" id="3.30.2350.10">
    <property type="entry name" value="Pseudouridine synthase"/>
    <property type="match status" value="1"/>
</dbReference>
<gene>
    <name evidence="7" type="primary">truB</name>
    <name evidence="7" type="ORF">ENK44_01645</name>
</gene>
<dbReference type="EMBL" id="DRQG01000016">
    <property type="protein sequence ID" value="HGY54382.1"/>
    <property type="molecule type" value="Genomic_DNA"/>
</dbReference>
<dbReference type="InterPro" id="IPR020103">
    <property type="entry name" value="PsdUridine_synth_cat_dom_sf"/>
</dbReference>
<dbReference type="PANTHER" id="PTHR13767:SF2">
    <property type="entry name" value="PSEUDOURIDYLATE SYNTHASE TRUB1"/>
    <property type="match status" value="1"/>
</dbReference>
<evidence type="ECO:0000313" key="7">
    <source>
        <dbReference type="EMBL" id="HGY54382.1"/>
    </source>
</evidence>
<dbReference type="InterPro" id="IPR002501">
    <property type="entry name" value="PsdUridine_synth_N"/>
</dbReference>
<sequence length="170" mass="19158">MIPILTNKTTGPLPSLEEGFIVLIHKEADWTSFDVVKKLRSYLRVKKAGHGGTLDPFATGLLIIGVGKGTRHLQRFSGLHKTYRAVIRFGEETDTYDCTGKIIDRKDVSALDVRYIEEAVATMQGEILQVPPMYSAKKVNGVRLYKLARKNVEVRREPVKVRIYKSEIVS</sequence>
<dbReference type="EC" id="5.4.99.25" evidence="3"/>
<dbReference type="InterPro" id="IPR014780">
    <property type="entry name" value="tRNA_psdUridine_synth_TruB"/>
</dbReference>
<evidence type="ECO:0000256" key="1">
    <source>
        <dbReference type="ARBA" id="ARBA00000385"/>
    </source>
</evidence>
<feature type="domain" description="Pseudouridine synthase II N-terminal" evidence="6">
    <location>
        <begin position="40"/>
        <end position="169"/>
    </location>
</feature>
<evidence type="ECO:0000259" key="6">
    <source>
        <dbReference type="Pfam" id="PF01509"/>
    </source>
</evidence>
<protein>
    <recommendedName>
        <fullName evidence="3">tRNA pseudouridine(55) synthase</fullName>
        <ecNumber evidence="3">5.4.99.25</ecNumber>
    </recommendedName>
</protein>
<dbReference type="Pfam" id="PF01509">
    <property type="entry name" value="TruB_N"/>
    <property type="match status" value="1"/>
</dbReference>
<evidence type="ECO:0000256" key="5">
    <source>
        <dbReference type="ARBA" id="ARBA00023235"/>
    </source>
</evidence>
<evidence type="ECO:0000256" key="2">
    <source>
        <dbReference type="ARBA" id="ARBA00005642"/>
    </source>
</evidence>
<comment type="catalytic activity">
    <reaction evidence="1">
        <text>uridine(55) in tRNA = pseudouridine(55) in tRNA</text>
        <dbReference type="Rhea" id="RHEA:42532"/>
        <dbReference type="Rhea" id="RHEA-COMP:10101"/>
        <dbReference type="Rhea" id="RHEA-COMP:10102"/>
        <dbReference type="ChEBI" id="CHEBI:65314"/>
        <dbReference type="ChEBI" id="CHEBI:65315"/>
        <dbReference type="EC" id="5.4.99.25"/>
    </reaction>
</comment>
<dbReference type="SUPFAM" id="SSF55120">
    <property type="entry name" value="Pseudouridine synthase"/>
    <property type="match status" value="1"/>
</dbReference>
<dbReference type="GO" id="GO:1990481">
    <property type="term" value="P:mRNA pseudouridine synthesis"/>
    <property type="evidence" value="ECO:0007669"/>
    <property type="project" value="TreeGrafter"/>
</dbReference>
<evidence type="ECO:0000256" key="4">
    <source>
        <dbReference type="ARBA" id="ARBA00022694"/>
    </source>
</evidence>
<proteinExistence type="inferred from homology"/>
<dbReference type="Proteomes" id="UP000885779">
    <property type="component" value="Unassembled WGS sequence"/>
</dbReference>
<accession>A0A7V4UC29</accession>
<dbReference type="GO" id="GO:0003723">
    <property type="term" value="F:RNA binding"/>
    <property type="evidence" value="ECO:0007669"/>
    <property type="project" value="InterPro"/>
</dbReference>
<comment type="similarity">
    <text evidence="2">Belongs to the pseudouridine synthase TruB family. Type 1 subfamily.</text>
</comment>
<organism evidence="7">
    <name type="scientific">Caldithrix abyssi</name>
    <dbReference type="NCBI Taxonomy" id="187145"/>
    <lineage>
        <taxon>Bacteria</taxon>
        <taxon>Pseudomonadati</taxon>
        <taxon>Calditrichota</taxon>
        <taxon>Calditrichia</taxon>
        <taxon>Calditrichales</taxon>
        <taxon>Calditrichaceae</taxon>
        <taxon>Caldithrix</taxon>
    </lineage>
</organism>
<feature type="non-terminal residue" evidence="7">
    <location>
        <position position="170"/>
    </location>
</feature>
<dbReference type="PANTHER" id="PTHR13767">
    <property type="entry name" value="TRNA-PSEUDOURIDINE SYNTHASE"/>
    <property type="match status" value="1"/>
</dbReference>